<keyword evidence="1" id="KW-0812">Transmembrane</keyword>
<feature type="transmembrane region" description="Helical" evidence="1">
    <location>
        <begin position="21"/>
        <end position="38"/>
    </location>
</feature>
<dbReference type="RefSeq" id="WP_193003555.1">
    <property type="nucleotide sequence ID" value="NZ_CP040449.1"/>
</dbReference>
<evidence type="ECO:0000313" key="2">
    <source>
        <dbReference type="EMBL" id="QFI54035.1"/>
    </source>
</evidence>
<accession>A0A5J6WXM1</accession>
<feature type="transmembrane region" description="Helical" evidence="1">
    <location>
        <begin position="65"/>
        <end position="88"/>
    </location>
</feature>
<reference evidence="2 3" key="1">
    <citation type="submission" date="2019-05" db="EMBL/GenBank/DDBJ databases">
        <title>OXA-830, a novel chromosomally encoded expanded-spectrum class D beta-lactamase in Aeromonas simiae.</title>
        <authorList>
            <person name="Zhou W."/>
            <person name="Chen Q."/>
        </authorList>
    </citation>
    <scope>NUCLEOTIDE SEQUENCE [LARGE SCALE GENOMIC DNA]</scope>
    <source>
        <strain evidence="2 3">A6</strain>
    </source>
</reference>
<name>A0A5J6WXM1_9GAMM</name>
<feature type="transmembrane region" description="Helical" evidence="1">
    <location>
        <begin position="152"/>
        <end position="168"/>
    </location>
</feature>
<keyword evidence="1" id="KW-0472">Membrane</keyword>
<proteinExistence type="predicted"/>
<gene>
    <name evidence="2" type="ORF">FE240_04590</name>
</gene>
<dbReference type="AlphaFoldDB" id="A0A5J6WXM1"/>
<feature type="transmembrane region" description="Helical" evidence="1">
    <location>
        <begin position="174"/>
        <end position="192"/>
    </location>
</feature>
<keyword evidence="1" id="KW-1133">Transmembrane helix</keyword>
<evidence type="ECO:0000256" key="1">
    <source>
        <dbReference type="SAM" id="Phobius"/>
    </source>
</evidence>
<dbReference type="EMBL" id="CP040449">
    <property type="protein sequence ID" value="QFI54035.1"/>
    <property type="molecule type" value="Genomic_DNA"/>
</dbReference>
<dbReference type="Proteomes" id="UP000594034">
    <property type="component" value="Chromosome"/>
</dbReference>
<protein>
    <submittedName>
        <fullName evidence="2">Uncharacterized protein</fullName>
    </submittedName>
</protein>
<evidence type="ECO:0000313" key="3">
    <source>
        <dbReference type="Proteomes" id="UP000594034"/>
    </source>
</evidence>
<sequence>MDELAKAVQKKYVEDITKKYPLHRFLVMFIVLISSHIYSKGNDTRVLSELNNIKVNFIFDFNKGLLASVSFEQFVISILVTRVVSYVYSKISSKSFELLTKTSSFDSYISIIRENIDSKKSKQEVLNYFIAKDLSKELDGLRGKLKSFHTRSELFLISALSVFWGWAANTYLDWFLIIVLIALIIINIWNAFKFYISDFLPYYITEQTLLGAKVEFGDE</sequence>
<keyword evidence="3" id="KW-1185">Reference proteome</keyword>
<dbReference type="KEGG" id="asim:FE240_04590"/>
<organism evidence="2 3">
    <name type="scientific">Aeromonas simiae</name>
    <dbReference type="NCBI Taxonomy" id="218936"/>
    <lineage>
        <taxon>Bacteria</taxon>
        <taxon>Pseudomonadati</taxon>
        <taxon>Pseudomonadota</taxon>
        <taxon>Gammaproteobacteria</taxon>
        <taxon>Aeromonadales</taxon>
        <taxon>Aeromonadaceae</taxon>
        <taxon>Aeromonas</taxon>
    </lineage>
</organism>